<dbReference type="EMBL" id="JACHGT010000016">
    <property type="protein sequence ID" value="MBB6038351.1"/>
    <property type="molecule type" value="Genomic_DNA"/>
</dbReference>
<organism evidence="7 8">
    <name type="scientific">Phytomonospora endophytica</name>
    <dbReference type="NCBI Taxonomy" id="714109"/>
    <lineage>
        <taxon>Bacteria</taxon>
        <taxon>Bacillati</taxon>
        <taxon>Actinomycetota</taxon>
        <taxon>Actinomycetes</taxon>
        <taxon>Micromonosporales</taxon>
        <taxon>Micromonosporaceae</taxon>
        <taxon>Phytomonospora</taxon>
    </lineage>
</organism>
<feature type="transmembrane region" description="Helical" evidence="6">
    <location>
        <begin position="377"/>
        <end position="398"/>
    </location>
</feature>
<dbReference type="Proteomes" id="UP000548476">
    <property type="component" value="Unassembled WGS sequence"/>
</dbReference>
<evidence type="ECO:0000256" key="5">
    <source>
        <dbReference type="ARBA" id="ARBA00023136"/>
    </source>
</evidence>
<dbReference type="PANTHER" id="PTHR30474:SF3">
    <property type="entry name" value="PEPTIDOGLYCAN GLYCOSYLTRANSFERASE RODA"/>
    <property type="match status" value="1"/>
</dbReference>
<sequence>MLLALFIIMGFYAACDIALTQQVTSSVFTLPLLLAVPFLIAHVLVRAFAPYADPILLPAAALLTGLGVVFIRRLDLVNDPFDEIDRPDLATAAGRADVPLFSGQGIRQYWYVVIAIVLFALVLGLLKDHRILSRYAYTLGLAGLVLVGLPAVLPASISMVNGSKLWIRIGGFSIQPSEFAKLLLLSFFAYYLVRKREVLSLEGKKIFGMVFPRGRDLVPVLVVWGASILILVFERDLGTSLMFFGMFVAMLYVATERTSWFVIGIGLFAGAAVLAHSLFSNLQLRVKIWTDPWPYIDEESFQLVRGLFGMGTGGLFGSGPGQGQPERVPYASSDFIITGFGEEIGLVGLTAMLLVYMMLIGRGIKAGLMVRDAFGKLLAVGASFTMGLQVFVIVGGVTKLIPLTGLTTPFLSYGGSSLLANWLVVALLIRISDTARRPPAAGVPIPGGGTGPAKPDRLDHAPTEVIKL</sequence>
<feature type="transmembrane region" description="Helical" evidence="6">
    <location>
        <begin position="165"/>
        <end position="193"/>
    </location>
</feature>
<keyword evidence="2 6" id="KW-0812">Transmembrane</keyword>
<comment type="subcellular location">
    <subcellularLocation>
        <location evidence="1">Membrane</location>
        <topology evidence="1">Multi-pass membrane protein</topology>
    </subcellularLocation>
</comment>
<reference evidence="7 8" key="1">
    <citation type="submission" date="2020-08" db="EMBL/GenBank/DDBJ databases">
        <title>Genomic Encyclopedia of Type Strains, Phase IV (KMG-IV): sequencing the most valuable type-strain genomes for metagenomic binning, comparative biology and taxonomic classification.</title>
        <authorList>
            <person name="Goeker M."/>
        </authorList>
    </citation>
    <scope>NUCLEOTIDE SEQUENCE [LARGE SCALE GENOMIC DNA]</scope>
    <source>
        <strain evidence="7 8">YIM 65646</strain>
    </source>
</reference>
<dbReference type="Pfam" id="PF01098">
    <property type="entry name" value="FTSW_RODA_SPOVE"/>
    <property type="match status" value="1"/>
</dbReference>
<accession>A0A841FM02</accession>
<name>A0A841FM02_9ACTN</name>
<evidence type="ECO:0000313" key="7">
    <source>
        <dbReference type="EMBL" id="MBB6038351.1"/>
    </source>
</evidence>
<evidence type="ECO:0000256" key="6">
    <source>
        <dbReference type="SAM" id="Phobius"/>
    </source>
</evidence>
<evidence type="ECO:0000256" key="1">
    <source>
        <dbReference type="ARBA" id="ARBA00004141"/>
    </source>
</evidence>
<evidence type="ECO:0000256" key="4">
    <source>
        <dbReference type="ARBA" id="ARBA00022989"/>
    </source>
</evidence>
<feature type="transmembrane region" description="Helical" evidence="6">
    <location>
        <begin position="135"/>
        <end position="153"/>
    </location>
</feature>
<feature type="transmembrane region" description="Helical" evidence="6">
    <location>
        <begin position="109"/>
        <end position="126"/>
    </location>
</feature>
<feature type="transmembrane region" description="Helical" evidence="6">
    <location>
        <begin position="55"/>
        <end position="74"/>
    </location>
</feature>
<proteinExistence type="predicted"/>
<dbReference type="GO" id="GO:0015648">
    <property type="term" value="F:lipid-linked peptidoglycan transporter activity"/>
    <property type="evidence" value="ECO:0007669"/>
    <property type="project" value="TreeGrafter"/>
</dbReference>
<dbReference type="GO" id="GO:0005886">
    <property type="term" value="C:plasma membrane"/>
    <property type="evidence" value="ECO:0007669"/>
    <property type="project" value="TreeGrafter"/>
</dbReference>
<keyword evidence="7" id="KW-0131">Cell cycle</keyword>
<evidence type="ECO:0000256" key="2">
    <source>
        <dbReference type="ARBA" id="ARBA00022692"/>
    </source>
</evidence>
<dbReference type="InterPro" id="IPR001182">
    <property type="entry name" value="FtsW/RodA"/>
</dbReference>
<dbReference type="GO" id="GO:0051301">
    <property type="term" value="P:cell division"/>
    <property type="evidence" value="ECO:0007669"/>
    <property type="project" value="UniProtKB-KW"/>
</dbReference>
<feature type="transmembrane region" description="Helical" evidence="6">
    <location>
        <begin position="239"/>
        <end position="255"/>
    </location>
</feature>
<evidence type="ECO:0000256" key="3">
    <source>
        <dbReference type="ARBA" id="ARBA00022960"/>
    </source>
</evidence>
<keyword evidence="7" id="KW-0132">Cell division</keyword>
<feature type="transmembrane region" description="Helical" evidence="6">
    <location>
        <begin position="260"/>
        <end position="279"/>
    </location>
</feature>
<dbReference type="AlphaFoldDB" id="A0A841FM02"/>
<comment type="caution">
    <text evidence="7">The sequence shown here is derived from an EMBL/GenBank/DDBJ whole genome shotgun (WGS) entry which is preliminary data.</text>
</comment>
<dbReference type="GO" id="GO:0008360">
    <property type="term" value="P:regulation of cell shape"/>
    <property type="evidence" value="ECO:0007669"/>
    <property type="project" value="UniProtKB-KW"/>
</dbReference>
<feature type="transmembrane region" description="Helical" evidence="6">
    <location>
        <begin position="335"/>
        <end position="356"/>
    </location>
</feature>
<dbReference type="GO" id="GO:0032153">
    <property type="term" value="C:cell division site"/>
    <property type="evidence" value="ECO:0007669"/>
    <property type="project" value="TreeGrafter"/>
</dbReference>
<keyword evidence="3" id="KW-0133">Cell shape</keyword>
<feature type="transmembrane region" description="Helical" evidence="6">
    <location>
        <begin position="30"/>
        <end position="48"/>
    </location>
</feature>
<keyword evidence="8" id="KW-1185">Reference proteome</keyword>
<protein>
    <submittedName>
        <fullName evidence="7">Cell division protein FtsW (Lipid II flippase)</fullName>
    </submittedName>
</protein>
<gene>
    <name evidence="7" type="ORF">HNR73_006234</name>
</gene>
<keyword evidence="5 6" id="KW-0472">Membrane</keyword>
<evidence type="ECO:0000313" key="8">
    <source>
        <dbReference type="Proteomes" id="UP000548476"/>
    </source>
</evidence>
<dbReference type="PANTHER" id="PTHR30474">
    <property type="entry name" value="CELL CYCLE PROTEIN"/>
    <property type="match status" value="1"/>
</dbReference>
<feature type="transmembrane region" description="Helical" evidence="6">
    <location>
        <begin position="410"/>
        <end position="429"/>
    </location>
</feature>
<feature type="transmembrane region" description="Helical" evidence="6">
    <location>
        <begin position="214"/>
        <end position="233"/>
    </location>
</feature>
<keyword evidence="4 6" id="KW-1133">Transmembrane helix</keyword>